<keyword evidence="21 38" id="KW-0675">Receptor</keyword>
<dbReference type="PROSITE" id="PS00383">
    <property type="entry name" value="TYR_PHOSPHATASE_1"/>
    <property type="match status" value="2"/>
</dbReference>
<dbReference type="InterPro" id="IPR016130">
    <property type="entry name" value="Tyr_Pase_AS"/>
</dbReference>
<dbReference type="Proteomes" id="UP000186698">
    <property type="component" value="Chromosome 1S"/>
</dbReference>
<dbReference type="InterPro" id="IPR013783">
    <property type="entry name" value="Ig-like_fold"/>
</dbReference>
<dbReference type="RefSeq" id="XP_041430130.1">
    <property type="nucleotide sequence ID" value="XM_041574196.1"/>
</dbReference>
<dbReference type="FunFam" id="3.90.190.10:FF:000002">
    <property type="entry name" value="receptor-type tyrosine-protein phosphatase delta isoform X2"/>
    <property type="match status" value="1"/>
</dbReference>
<dbReference type="InterPro" id="IPR007110">
    <property type="entry name" value="Ig-like_dom"/>
</dbReference>
<evidence type="ECO:0000256" key="22">
    <source>
        <dbReference type="ARBA" id="ARBA00023180"/>
    </source>
</evidence>
<evidence type="ECO:0000256" key="21">
    <source>
        <dbReference type="ARBA" id="ARBA00023170"/>
    </source>
</evidence>
<keyword evidence="19 31" id="KW-0472">Membrane</keyword>
<keyword evidence="8" id="KW-1003">Cell membrane</keyword>
<dbReference type="FunFam" id="2.60.40.10:FF:000027">
    <property type="entry name" value="receptor-type tyrosine-protein phosphatase delta isoform X1"/>
    <property type="match status" value="1"/>
</dbReference>
<dbReference type="GeneID" id="399155"/>
<dbReference type="PRINTS" id="PR00700">
    <property type="entry name" value="PRTYPHPHTASE"/>
</dbReference>
<evidence type="ECO:0000313" key="37">
    <source>
        <dbReference type="Proteomes" id="UP000186698"/>
    </source>
</evidence>
<dbReference type="Pfam" id="PF00041">
    <property type="entry name" value="fn3"/>
    <property type="match status" value="5"/>
</dbReference>
<evidence type="ECO:0000256" key="23">
    <source>
        <dbReference type="ARBA" id="ARBA00023273"/>
    </source>
</evidence>
<dbReference type="FunFam" id="2.60.40.10:FF:000010">
    <property type="entry name" value="receptor-type tyrosine-protein phosphatase delta isoform X1"/>
    <property type="match status" value="1"/>
</dbReference>
<keyword evidence="10" id="KW-0358">Heparin-binding</keyword>
<dbReference type="InterPro" id="IPR029021">
    <property type="entry name" value="Prot-tyrosine_phosphatase-like"/>
</dbReference>
<evidence type="ECO:0000259" key="33">
    <source>
        <dbReference type="PROSITE" id="PS50055"/>
    </source>
</evidence>
<feature type="signal peptide" evidence="32">
    <location>
        <begin position="1"/>
        <end position="27"/>
    </location>
</feature>
<keyword evidence="11 31" id="KW-0812">Transmembrane</keyword>
<keyword evidence="24" id="KW-0393">Immunoglobulin domain</keyword>
<dbReference type="SMART" id="SM00060">
    <property type="entry name" value="FN3"/>
    <property type="match status" value="7"/>
</dbReference>
<evidence type="ECO:0000256" key="6">
    <source>
        <dbReference type="ARBA" id="ARBA00010504"/>
    </source>
</evidence>
<dbReference type="PROSITE" id="PS50055">
    <property type="entry name" value="TYR_PHOSPHATASE_PTP"/>
    <property type="match status" value="2"/>
</dbReference>
<dbReference type="InterPro" id="IPR045905">
    <property type="entry name" value="R-PTP-delta_cat"/>
</dbReference>
<dbReference type="PROSITE" id="PS50056">
    <property type="entry name" value="TYR_PHOSPHATASE_2"/>
    <property type="match status" value="2"/>
</dbReference>
<evidence type="ECO:0000256" key="10">
    <source>
        <dbReference type="ARBA" id="ARBA00022674"/>
    </source>
</evidence>
<keyword evidence="17 31" id="KW-1133">Transmembrane helix</keyword>
<dbReference type="Pfam" id="PF00102">
    <property type="entry name" value="Y_phosphatase"/>
    <property type="match status" value="2"/>
</dbReference>
<keyword evidence="37" id="KW-1185">Reference proteome</keyword>
<dbReference type="InterPro" id="IPR003598">
    <property type="entry name" value="Ig_sub2"/>
</dbReference>
<evidence type="ECO:0000313" key="38">
    <source>
        <dbReference type="RefSeq" id="XP_041430130.1"/>
    </source>
</evidence>
<dbReference type="SMART" id="SM00194">
    <property type="entry name" value="PTPc"/>
    <property type="match status" value="2"/>
</dbReference>
<dbReference type="GO" id="GO:0014069">
    <property type="term" value="C:postsynaptic density"/>
    <property type="evidence" value="ECO:0007669"/>
    <property type="project" value="UniProtKB-SubCell"/>
</dbReference>
<comment type="similarity">
    <text evidence="6">Belongs to the protein-tyrosine phosphatase family. Receptor class 2A subfamily.</text>
</comment>
<dbReference type="FunFam" id="2.60.40.10:FF:000082">
    <property type="entry name" value="receptor-type tyrosine-protein phosphatase delta isoform X2"/>
    <property type="match status" value="1"/>
</dbReference>
<dbReference type="InterPro" id="IPR036116">
    <property type="entry name" value="FN3_sf"/>
</dbReference>
<feature type="domain" description="Ig-like" evidence="35">
    <location>
        <begin position="31"/>
        <end position="121"/>
    </location>
</feature>
<protein>
    <recommendedName>
        <fullName evidence="29">Receptor-type tyrosine-protein phosphatase S</fullName>
        <ecNumber evidence="7">3.1.3.48</ecNumber>
    </recommendedName>
</protein>
<dbReference type="GO" id="GO:0050808">
    <property type="term" value="P:synapse organization"/>
    <property type="evidence" value="ECO:0007669"/>
    <property type="project" value="UniProtKB-ARBA"/>
</dbReference>
<dbReference type="GO" id="GO:0030426">
    <property type="term" value="C:growth cone"/>
    <property type="evidence" value="ECO:0007669"/>
    <property type="project" value="UniProtKB-SubCell"/>
</dbReference>
<feature type="domain" description="Fibronectin type-III" evidence="36">
    <location>
        <begin position="721"/>
        <end position="816"/>
    </location>
</feature>
<feature type="chain" id="PRO_5035318550" description="Receptor-type tyrosine-protein phosphatase S" evidence="32">
    <location>
        <begin position="28"/>
        <end position="1830"/>
    </location>
</feature>
<dbReference type="GO" id="GO:0043204">
    <property type="term" value="C:perikaryon"/>
    <property type="evidence" value="ECO:0007669"/>
    <property type="project" value="UniProtKB-SubCell"/>
</dbReference>
<feature type="transmembrane region" description="Helical" evidence="31">
    <location>
        <begin position="1166"/>
        <end position="1189"/>
    </location>
</feature>
<dbReference type="SMART" id="SM00409">
    <property type="entry name" value="IG"/>
    <property type="match status" value="3"/>
</dbReference>
<evidence type="ECO:0000256" key="30">
    <source>
        <dbReference type="SAM" id="MobiDB-lite"/>
    </source>
</evidence>
<evidence type="ECO:0000256" key="25">
    <source>
        <dbReference type="ARBA" id="ARBA00023329"/>
    </source>
</evidence>
<feature type="domain" description="Fibronectin type-III" evidence="36">
    <location>
        <begin position="420"/>
        <end position="516"/>
    </location>
</feature>
<dbReference type="FunFam" id="2.60.40.10:FF:000066">
    <property type="entry name" value="receptor-type tyrosine-protein phosphatase delta isoform X1"/>
    <property type="match status" value="1"/>
</dbReference>
<dbReference type="CDD" id="cd05738">
    <property type="entry name" value="IgI_2_RPTP_IIa_LAR_like"/>
    <property type="match status" value="1"/>
</dbReference>
<evidence type="ECO:0000256" key="12">
    <source>
        <dbReference type="ARBA" id="ARBA00022729"/>
    </source>
</evidence>
<comment type="subcellular location">
    <subcellularLocation>
        <location evidence="1">Cell membrane</location>
        <topology evidence="1">Single-pass type I membrane protein</topology>
    </subcellularLocation>
    <subcellularLocation>
        <location evidence="4">Cell projection</location>
        <location evidence="4">Axon</location>
    </subcellularLocation>
    <subcellularLocation>
        <location evidence="5">Cell projection</location>
        <location evidence="5">Growth cone</location>
    </subcellularLocation>
    <subcellularLocation>
        <location evidence="2">Cytoplasmic vesicle</location>
        <location evidence="2">Secretory vesicle</location>
        <location evidence="2">Synaptic vesicle membrane</location>
    </subcellularLocation>
    <subcellularLocation>
        <location evidence="3">Perikaryon</location>
    </subcellularLocation>
    <subcellularLocation>
        <location evidence="27">Postsynaptic density</location>
    </subcellularLocation>
    <subcellularLocation>
        <location evidence="26">Synapse</location>
        <location evidence="26">Synaptosome</location>
    </subcellularLocation>
</comment>
<dbReference type="Gene3D" id="2.60.40.10">
    <property type="entry name" value="Immunoglobulins"/>
    <property type="match status" value="10"/>
</dbReference>
<evidence type="ECO:0000259" key="34">
    <source>
        <dbReference type="PROSITE" id="PS50056"/>
    </source>
</evidence>
<reference evidence="38" key="1">
    <citation type="submission" date="2025-08" db="UniProtKB">
        <authorList>
            <consortium name="RefSeq"/>
        </authorList>
    </citation>
    <scope>IDENTIFICATION</scope>
    <source>
        <strain evidence="38">J_2021</strain>
        <tissue evidence="38">Erythrocytes</tissue>
    </source>
</reference>
<evidence type="ECO:0000256" key="8">
    <source>
        <dbReference type="ARBA" id="ARBA00022475"/>
    </source>
</evidence>
<dbReference type="Gene3D" id="3.90.190.10">
    <property type="entry name" value="Protein tyrosine phosphatase superfamily"/>
    <property type="match status" value="2"/>
</dbReference>
<dbReference type="InterPro" id="IPR013098">
    <property type="entry name" value="Ig_I-set"/>
</dbReference>
<organism evidence="37 38">
    <name type="scientific">Xenopus laevis</name>
    <name type="common">African clawed frog</name>
    <dbReference type="NCBI Taxonomy" id="8355"/>
    <lineage>
        <taxon>Eukaryota</taxon>
        <taxon>Metazoa</taxon>
        <taxon>Chordata</taxon>
        <taxon>Craniata</taxon>
        <taxon>Vertebrata</taxon>
        <taxon>Euteleostomi</taxon>
        <taxon>Amphibia</taxon>
        <taxon>Batrachia</taxon>
        <taxon>Anura</taxon>
        <taxon>Pipoidea</taxon>
        <taxon>Pipidae</taxon>
        <taxon>Xenopodinae</taxon>
        <taxon>Xenopus</taxon>
        <taxon>Xenopus</taxon>
    </lineage>
</organism>
<evidence type="ECO:0000256" key="19">
    <source>
        <dbReference type="ARBA" id="ARBA00023136"/>
    </source>
</evidence>
<evidence type="ECO:0000256" key="2">
    <source>
        <dbReference type="ARBA" id="ARBA00004432"/>
    </source>
</evidence>
<feature type="domain" description="Tyrosine specific protein phosphatases" evidence="34">
    <location>
        <begin position="1739"/>
        <end position="1812"/>
    </location>
</feature>
<feature type="domain" description="Fibronectin type-III" evidence="36">
    <location>
        <begin position="919"/>
        <end position="1005"/>
    </location>
</feature>
<dbReference type="FunFam" id="2.60.40.10:FF:000068">
    <property type="entry name" value="receptor-type tyrosine-protein phosphatase delta isoform X1"/>
    <property type="match status" value="1"/>
</dbReference>
<dbReference type="PROSITE" id="PS50835">
    <property type="entry name" value="IG_LIKE"/>
    <property type="match status" value="3"/>
</dbReference>
<dbReference type="EC" id="3.1.3.48" evidence="7"/>
<dbReference type="InterPro" id="IPR000242">
    <property type="entry name" value="PTP_cat"/>
</dbReference>
<dbReference type="CDD" id="cd00063">
    <property type="entry name" value="FN3"/>
    <property type="match status" value="7"/>
</dbReference>
<keyword evidence="18" id="KW-0770">Synapse</keyword>
<keyword evidence="16" id="KW-0904">Protein phosphatase</keyword>
<evidence type="ECO:0000256" key="28">
    <source>
        <dbReference type="ARBA" id="ARBA00051722"/>
    </source>
</evidence>
<dbReference type="Pfam" id="PF13927">
    <property type="entry name" value="Ig_3"/>
    <property type="match status" value="1"/>
</dbReference>
<dbReference type="GO" id="GO:0004725">
    <property type="term" value="F:protein tyrosine phosphatase activity"/>
    <property type="evidence" value="ECO:0007669"/>
    <property type="project" value="UniProtKB-EC"/>
</dbReference>
<evidence type="ECO:0000256" key="18">
    <source>
        <dbReference type="ARBA" id="ARBA00023018"/>
    </source>
</evidence>
<feature type="domain" description="Ig-like" evidence="35">
    <location>
        <begin position="236"/>
        <end position="318"/>
    </location>
</feature>
<dbReference type="SUPFAM" id="SSF49265">
    <property type="entry name" value="Fibronectin type III"/>
    <property type="match status" value="4"/>
</dbReference>
<evidence type="ECO:0000256" key="13">
    <source>
        <dbReference type="ARBA" id="ARBA00022737"/>
    </source>
</evidence>
<keyword evidence="9" id="KW-0771">Synaptosome</keyword>
<accession>A0A8J1LN46</accession>
<keyword evidence="23" id="KW-0966">Cell projection</keyword>
<dbReference type="PANTHER" id="PTHR46957:SF11">
    <property type="entry name" value="PROTEIN-TYROSINE-PHOSPHATASE"/>
    <property type="match status" value="1"/>
</dbReference>
<evidence type="ECO:0000256" key="15">
    <source>
        <dbReference type="ARBA" id="ARBA00022889"/>
    </source>
</evidence>
<dbReference type="InterPro" id="IPR000387">
    <property type="entry name" value="Tyr_Pase_dom"/>
</dbReference>
<feature type="domain" description="Tyrosine-protein phosphatase" evidence="33">
    <location>
        <begin position="1275"/>
        <end position="1530"/>
    </location>
</feature>
<feature type="compositionally biased region" description="Basic and acidic residues" evidence="30">
    <location>
        <begin position="1196"/>
        <end position="1205"/>
    </location>
</feature>
<dbReference type="CDD" id="cd14628">
    <property type="entry name" value="R-PTP-D-2"/>
    <property type="match status" value="1"/>
</dbReference>
<dbReference type="SUPFAM" id="SSF52799">
    <property type="entry name" value="(Phosphotyrosine protein) phosphatases II"/>
    <property type="match status" value="2"/>
</dbReference>
<dbReference type="GO" id="GO:0030672">
    <property type="term" value="C:synaptic vesicle membrane"/>
    <property type="evidence" value="ECO:0007669"/>
    <property type="project" value="UniProtKB-SubCell"/>
</dbReference>
<evidence type="ECO:0000256" key="14">
    <source>
        <dbReference type="ARBA" id="ARBA00022801"/>
    </source>
</evidence>
<dbReference type="Pfam" id="PF07679">
    <property type="entry name" value="I-set"/>
    <property type="match status" value="2"/>
</dbReference>
<dbReference type="SMART" id="SM00408">
    <property type="entry name" value="IGc2"/>
    <property type="match status" value="3"/>
</dbReference>
<dbReference type="GO" id="GO:0005886">
    <property type="term" value="C:plasma membrane"/>
    <property type="evidence" value="ECO:0007669"/>
    <property type="project" value="UniProtKB-SubCell"/>
</dbReference>
<evidence type="ECO:0000259" key="36">
    <source>
        <dbReference type="PROSITE" id="PS50853"/>
    </source>
</evidence>
<dbReference type="GO" id="GO:0007155">
    <property type="term" value="P:cell adhesion"/>
    <property type="evidence" value="ECO:0007669"/>
    <property type="project" value="UniProtKB-KW"/>
</dbReference>
<dbReference type="FunFam" id="2.60.40.10:FF:000144">
    <property type="entry name" value="receptor-type tyrosine-protein phosphatase delta isoform X1"/>
    <property type="match status" value="1"/>
</dbReference>
<dbReference type="InterPro" id="IPR003961">
    <property type="entry name" value="FN3_dom"/>
</dbReference>
<keyword evidence="12 32" id="KW-0732">Signal</keyword>
<dbReference type="InterPro" id="IPR050713">
    <property type="entry name" value="RTP_Phos/Ushers"/>
</dbReference>
<feature type="region of interest" description="Disordered" evidence="30">
    <location>
        <begin position="403"/>
        <end position="423"/>
    </location>
</feature>
<evidence type="ECO:0000256" key="31">
    <source>
        <dbReference type="SAM" id="Phobius"/>
    </source>
</evidence>
<keyword evidence="14" id="KW-0378">Hydrolase</keyword>
<feature type="domain" description="Tyrosine-protein phosphatase" evidence="33">
    <location>
        <begin position="1562"/>
        <end position="1821"/>
    </location>
</feature>
<feature type="domain" description="Fibronectin type-III" evidence="36">
    <location>
        <begin position="325"/>
        <end position="415"/>
    </location>
</feature>
<keyword evidence="15" id="KW-0130">Cell adhesion</keyword>
<dbReference type="InterPro" id="IPR003599">
    <property type="entry name" value="Ig_sub"/>
</dbReference>
<evidence type="ECO:0000256" key="17">
    <source>
        <dbReference type="ARBA" id="ARBA00022989"/>
    </source>
</evidence>
<dbReference type="FunFam" id="3.90.190.10:FF:000001">
    <property type="entry name" value="Receptor-type tyrosine-protein phosphatase F isoform A"/>
    <property type="match status" value="1"/>
</dbReference>
<name>A0A8J1LN46_XENLA</name>
<evidence type="ECO:0000256" key="32">
    <source>
        <dbReference type="SAM" id="SignalP"/>
    </source>
</evidence>
<feature type="region of interest" description="Disordered" evidence="30">
    <location>
        <begin position="1196"/>
        <end position="1224"/>
    </location>
</feature>
<evidence type="ECO:0000256" key="3">
    <source>
        <dbReference type="ARBA" id="ARBA00004484"/>
    </source>
</evidence>
<dbReference type="CDD" id="cd14624">
    <property type="entry name" value="R-PTPc-D-1"/>
    <property type="match status" value="1"/>
</dbReference>
<dbReference type="PANTHER" id="PTHR46957">
    <property type="entry name" value="CYTOKINE RECEPTOR"/>
    <property type="match status" value="1"/>
</dbReference>
<evidence type="ECO:0000256" key="11">
    <source>
        <dbReference type="ARBA" id="ARBA00022692"/>
    </source>
</evidence>
<dbReference type="FunFam" id="2.60.40.10:FF:000036">
    <property type="entry name" value="receptor-type tyrosine-protein phosphatase delta isoform X1"/>
    <property type="match status" value="1"/>
</dbReference>
<feature type="domain" description="Fibronectin type-III" evidence="36">
    <location>
        <begin position="518"/>
        <end position="607"/>
    </location>
</feature>
<keyword evidence="20" id="KW-1015">Disulfide bond</keyword>
<dbReference type="CDD" id="cd05739">
    <property type="entry name" value="IgI_3_RPTP_IIa_LAR_like"/>
    <property type="match status" value="1"/>
</dbReference>
<dbReference type="PROSITE" id="PS50853">
    <property type="entry name" value="FN3"/>
    <property type="match status" value="7"/>
</dbReference>
<dbReference type="CTD" id="399155"/>
<evidence type="ECO:0000256" key="24">
    <source>
        <dbReference type="ARBA" id="ARBA00023319"/>
    </source>
</evidence>
<evidence type="ECO:0000256" key="5">
    <source>
        <dbReference type="ARBA" id="ARBA00004624"/>
    </source>
</evidence>
<evidence type="ECO:0000256" key="27">
    <source>
        <dbReference type="ARBA" id="ARBA00034105"/>
    </source>
</evidence>
<dbReference type="InterPro" id="IPR036179">
    <property type="entry name" value="Ig-like_dom_sf"/>
</dbReference>
<evidence type="ECO:0000256" key="26">
    <source>
        <dbReference type="ARBA" id="ARBA00034102"/>
    </source>
</evidence>
<dbReference type="SUPFAM" id="SSF48726">
    <property type="entry name" value="Immunoglobulin"/>
    <property type="match status" value="3"/>
</dbReference>
<dbReference type="FunFam" id="2.60.40.10:FF:000128">
    <property type="entry name" value="receptor-type tyrosine-protein phosphatase delta isoform X2"/>
    <property type="match status" value="1"/>
</dbReference>
<dbReference type="SMART" id="SM00404">
    <property type="entry name" value="PTPc_motif"/>
    <property type="match status" value="2"/>
</dbReference>
<proteinExistence type="inferred from homology"/>
<feature type="domain" description="Ig-like" evidence="35">
    <location>
        <begin position="133"/>
        <end position="228"/>
    </location>
</feature>
<evidence type="ECO:0000256" key="7">
    <source>
        <dbReference type="ARBA" id="ARBA00013064"/>
    </source>
</evidence>
<evidence type="ECO:0000256" key="4">
    <source>
        <dbReference type="ARBA" id="ARBA00004489"/>
    </source>
</evidence>
<feature type="domain" description="Fibronectin type-III" evidence="36">
    <location>
        <begin position="612"/>
        <end position="720"/>
    </location>
</feature>
<keyword evidence="25" id="KW-0968">Cytoplasmic vesicle</keyword>
<dbReference type="FunFam" id="2.60.40.10:FF:000023">
    <property type="entry name" value="receptor-type tyrosine-protein phosphatase delta isoform X2"/>
    <property type="match status" value="1"/>
</dbReference>
<evidence type="ECO:0000256" key="20">
    <source>
        <dbReference type="ARBA" id="ARBA00023157"/>
    </source>
</evidence>
<feature type="domain" description="Fibronectin type-III" evidence="36">
    <location>
        <begin position="819"/>
        <end position="914"/>
    </location>
</feature>
<evidence type="ECO:0000259" key="35">
    <source>
        <dbReference type="PROSITE" id="PS50835"/>
    </source>
</evidence>
<evidence type="ECO:0000256" key="1">
    <source>
        <dbReference type="ARBA" id="ARBA00004251"/>
    </source>
</evidence>
<evidence type="ECO:0000256" key="9">
    <source>
        <dbReference type="ARBA" id="ARBA00022599"/>
    </source>
</evidence>
<evidence type="ECO:0000256" key="16">
    <source>
        <dbReference type="ARBA" id="ARBA00022912"/>
    </source>
</evidence>
<sequence>MQVPSCQTMNIARPVVVLLCFLLHAGAETPPKLTRTPVDQIGVSGGVASFICQATGDPRPKIVWNKKGKKVSNQRFEVIEFDDGSGSVLRIQPLRTPRDEAIYECVASNSVGEVATTTRLTVLREDQIPRGFPTIDMGPQLKVVERTRTATMLCAASGNPDPEITWFKDYLPVDTSNNNGRIKQLRSGGTPIRGALQIEQSEESDQGKYECVATNSAGTRYSAPANLYVRVRRIAPRFSIPPTNHEIMPGGSVNITCVAVGSPMPYVKWMLGSEDLTPEDDMPIGRNVLELTDVRQSANYTCVAMSTLGVIEAIAQINVKALPKPPGTPMVTESTATSITLTWDSGNPEPVSYYIIQHKPKSSEEQYKEIDGVATTRYSVAGLSPYSEYEFRVVAVNNIGRGPPSEPVMTRTSEQAPSSPPRNVQARMLSSTTILVQWEEPEEPNGQIQGYRVYYTMDPTQHINSWTKHNVADSQITTIGNLEPQKTYSVKVLAFTSVGDGPLSNDIQVITQTGVPSQPLNFKAEPESETSILLSWTPPRSDTISSYDLYYKDGDHAEEQVITIDPATSYRLQGLKPNSLYYFRLAARASVGLGASTTEISARTMQSIPSGPPRKVEVEAVNSTSVKVSWRSPVANKQHGQIRGYQVLYVRMENGEPKGQPMLKDVMLADAQWEYDDTTEHEMIISGLQPETAYSITVTAYNTKGDGARSKPKIVSTSAAVPGKPRLVISHTQMNTALIQWYPPVETFGPVIGYRLKFGRKDLDMLTTFEFFEKEEHFTATDIHKGALYIFKLSARNKVGYGEEIVKELSIPEEPPSGFPQSIHCDSTSSTSVLITWQHPNLEERNGLLTKYTLMYRDINLPHYPIEVPIVPADTTVTLTGLKPDTTYDVKLRAHTSKGPGPFSPSVQFRTLPVDQAVFAKNFHVKAVMKTSVLLSWEIPENYNSALPFKILYDDGKMAVEVDGRATQKLITNLKPETSYSFVLTNRGNSAGGLQHRVAAKTAPDVLKTKPVFIGKTNSDGMITVELPEVLVNDKIKGYYIVIVPLKKSRGKFIKPWESPDEMEFDELLKDISRKRRSLRFRREAEQKPYIAAHFDLLPTEFTLGDQKQYGGFENKQLQNGQEYVFFVLAVIEHSESAMFATSPYSDPVVSMEIDPQPMTDEEEGLIWVVGPVLAVVFIICIVIAILLYKSSKPDRKRTESDSRKSSLPNSKEIPSHNPTDPVELRRLNFQTPGSGVSGYLRNLHSSSMANHPPIPILELEDHIERLKANDNLKFSQEYESIDPGQQFTWEHSNLEVNKPKNRYANVIAYDHSRVLLSAIDGIPGSDYINSNYIDGYRKQNAYIATQGPLPETFGDFWRMMWEQRSATVVMMTKMEERSRIKCDQYWPSRGTETYGLIQVTLLDTVELATYTVRTFALYKNGSSEKREVRQFQFTAWPDHGVPEHPTPFLAFLRRVKTCNPPDAGPMVVHCSAGVGRTGCFNVIDAMLERIRHEKTVDIYGHVTLMRAQRNYMVQTEDQYIFIHDALLEAVTCGNTEVPARNLYAYIQKLTQIEPGENVTGMELEFKRLASSKAHTSRFISANLPCNKFKNRLVNIMPYESTRVCLQPIRGVEGSDYINASFIDGYRQQKAYIATQGPLAETTEDFWRMLWEHNSTIVVMLTKLREMGREKCHQYWPAERSARYQYFVVDPMAEYNMPQYILREFKVTDARDGQSRTVRQFQFTDWPEQGVPKSGEGFIDFIGQVHKTKEQFGQDGPISVHCSAGVGRTGVFITLSIVLERMRYEGVVDIFQTVKMLRTQRPAVVQTEDQYQFCYRAGLEYLGSFDHYAT</sequence>
<dbReference type="InterPro" id="IPR003595">
    <property type="entry name" value="Tyr_Pase_cat"/>
</dbReference>
<dbReference type="GO" id="GO:0008201">
    <property type="term" value="F:heparin binding"/>
    <property type="evidence" value="ECO:0007669"/>
    <property type="project" value="UniProtKB-KW"/>
</dbReference>
<feature type="domain" description="Tyrosine specific protein phosphatases" evidence="34">
    <location>
        <begin position="1450"/>
        <end position="1521"/>
    </location>
</feature>
<keyword evidence="13" id="KW-0677">Repeat</keyword>
<gene>
    <name evidence="38" type="primary">ptprd.S</name>
    <name evidence="38" type="synonym">PTPD</name>
    <name evidence="38" type="synonym">ptpdelta</name>
    <name evidence="38" type="synonym">ptprd</name>
    <name evidence="38" type="synonym">rptpdelta</name>
    <name evidence="38" type="synonym">xptp-d</name>
</gene>
<dbReference type="FunFam" id="2.60.40.10:FF:000015">
    <property type="entry name" value="receptor-type tyrosine-protein phosphatase delta isoform X2"/>
    <property type="match status" value="1"/>
</dbReference>
<keyword evidence="22" id="KW-0325">Glycoprotein</keyword>
<evidence type="ECO:0000256" key="29">
    <source>
        <dbReference type="ARBA" id="ARBA00073611"/>
    </source>
</evidence>
<comment type="catalytic activity">
    <reaction evidence="28">
        <text>O-phospho-L-tyrosyl-[protein] + H2O = L-tyrosyl-[protein] + phosphate</text>
        <dbReference type="Rhea" id="RHEA:10684"/>
        <dbReference type="Rhea" id="RHEA-COMP:10136"/>
        <dbReference type="Rhea" id="RHEA-COMP:20101"/>
        <dbReference type="ChEBI" id="CHEBI:15377"/>
        <dbReference type="ChEBI" id="CHEBI:43474"/>
        <dbReference type="ChEBI" id="CHEBI:46858"/>
        <dbReference type="ChEBI" id="CHEBI:61978"/>
        <dbReference type="EC" id="3.1.3.48"/>
    </reaction>
</comment>